<evidence type="ECO:0000313" key="7">
    <source>
        <dbReference type="EMBL" id="CAD8326369.1"/>
    </source>
</evidence>
<feature type="compositionally biased region" description="Basic and acidic residues" evidence="5">
    <location>
        <begin position="594"/>
        <end position="614"/>
    </location>
</feature>
<organism evidence="7">
    <name type="scientific">Pseudictyota dubia</name>
    <dbReference type="NCBI Taxonomy" id="2749911"/>
    <lineage>
        <taxon>Eukaryota</taxon>
        <taxon>Sar</taxon>
        <taxon>Stramenopiles</taxon>
        <taxon>Ochrophyta</taxon>
        <taxon>Bacillariophyta</taxon>
        <taxon>Mediophyceae</taxon>
        <taxon>Biddulphiophycidae</taxon>
        <taxon>Eupodiscales</taxon>
        <taxon>Odontellaceae</taxon>
        <taxon>Pseudictyota</taxon>
    </lineage>
</organism>
<dbReference type="EMBL" id="HBED01049188">
    <property type="protein sequence ID" value="CAD8326369.1"/>
    <property type="molecule type" value="Transcribed_RNA"/>
</dbReference>
<evidence type="ECO:0000259" key="6">
    <source>
        <dbReference type="SMART" id="SM00415"/>
    </source>
</evidence>
<proteinExistence type="inferred from homology"/>
<comment type="similarity">
    <text evidence="4">Belongs to the HSF family.</text>
</comment>
<feature type="compositionally biased region" description="Basic and acidic residues" evidence="5">
    <location>
        <begin position="64"/>
        <end position="80"/>
    </location>
</feature>
<dbReference type="InterPro" id="IPR036388">
    <property type="entry name" value="WH-like_DNA-bd_sf"/>
</dbReference>
<feature type="compositionally biased region" description="Polar residues" evidence="5">
    <location>
        <begin position="576"/>
        <end position="590"/>
    </location>
</feature>
<feature type="compositionally biased region" description="Basic and acidic residues" evidence="5">
    <location>
        <begin position="260"/>
        <end position="270"/>
    </location>
</feature>
<feature type="region of interest" description="Disordered" evidence="5">
    <location>
        <begin position="350"/>
        <end position="379"/>
    </location>
</feature>
<dbReference type="GO" id="GO:0043565">
    <property type="term" value="F:sequence-specific DNA binding"/>
    <property type="evidence" value="ECO:0007669"/>
    <property type="project" value="InterPro"/>
</dbReference>
<evidence type="ECO:0000256" key="5">
    <source>
        <dbReference type="SAM" id="MobiDB-lite"/>
    </source>
</evidence>
<protein>
    <recommendedName>
        <fullName evidence="6">HSF-type DNA-binding domain-containing protein</fullName>
    </recommendedName>
</protein>
<dbReference type="PANTHER" id="PTHR10015:SF206">
    <property type="entry name" value="HSF-TYPE DNA-BINDING DOMAIN-CONTAINING PROTEIN"/>
    <property type="match status" value="1"/>
</dbReference>
<dbReference type="FunFam" id="1.10.10.10:FF:000479">
    <property type="entry name" value="Predicted protein"/>
    <property type="match status" value="1"/>
</dbReference>
<feature type="compositionally biased region" description="Low complexity" evidence="5">
    <location>
        <begin position="551"/>
        <end position="570"/>
    </location>
</feature>
<dbReference type="SMART" id="SM00415">
    <property type="entry name" value="HSF"/>
    <property type="match status" value="1"/>
</dbReference>
<comment type="subcellular location">
    <subcellularLocation>
        <location evidence="1">Nucleus</location>
    </subcellularLocation>
</comment>
<dbReference type="PRINTS" id="PR00056">
    <property type="entry name" value="HSFDOMAIN"/>
</dbReference>
<dbReference type="GO" id="GO:0005634">
    <property type="term" value="C:nucleus"/>
    <property type="evidence" value="ECO:0007669"/>
    <property type="project" value="UniProtKB-SubCell"/>
</dbReference>
<dbReference type="Gene3D" id="1.10.10.10">
    <property type="entry name" value="Winged helix-like DNA-binding domain superfamily/Winged helix DNA-binding domain"/>
    <property type="match status" value="1"/>
</dbReference>
<feature type="compositionally biased region" description="Polar residues" evidence="5">
    <location>
        <begin position="541"/>
        <end position="550"/>
    </location>
</feature>
<accession>A0A7R9WKV0</accession>
<dbReference type="AlphaFoldDB" id="A0A7R9WKV0"/>
<dbReference type="InterPro" id="IPR000232">
    <property type="entry name" value="HSF_DNA-bd"/>
</dbReference>
<feature type="compositionally biased region" description="Low complexity" evidence="5">
    <location>
        <begin position="350"/>
        <end position="359"/>
    </location>
</feature>
<dbReference type="GO" id="GO:0003700">
    <property type="term" value="F:DNA-binding transcription factor activity"/>
    <property type="evidence" value="ECO:0007669"/>
    <property type="project" value="InterPro"/>
</dbReference>
<dbReference type="Pfam" id="PF00447">
    <property type="entry name" value="HSF_DNA-bind"/>
    <property type="match status" value="1"/>
</dbReference>
<evidence type="ECO:0000256" key="3">
    <source>
        <dbReference type="ARBA" id="ARBA00023242"/>
    </source>
</evidence>
<dbReference type="InterPro" id="IPR036390">
    <property type="entry name" value="WH_DNA-bd_sf"/>
</dbReference>
<feature type="region of interest" description="Disordered" evidence="5">
    <location>
        <begin position="247"/>
        <end position="279"/>
    </location>
</feature>
<evidence type="ECO:0000256" key="1">
    <source>
        <dbReference type="ARBA" id="ARBA00004123"/>
    </source>
</evidence>
<dbReference type="PANTHER" id="PTHR10015">
    <property type="entry name" value="HEAT SHOCK TRANSCRIPTION FACTOR"/>
    <property type="match status" value="1"/>
</dbReference>
<feature type="region of interest" description="Disordered" evidence="5">
    <location>
        <begin position="535"/>
        <end position="643"/>
    </location>
</feature>
<evidence type="ECO:0000256" key="4">
    <source>
        <dbReference type="RuleBase" id="RU004020"/>
    </source>
</evidence>
<keyword evidence="2" id="KW-0238">DNA-binding</keyword>
<name>A0A7R9WKV0_9STRA</name>
<gene>
    <name evidence="7" type="ORF">TDUB1175_LOCUS24789</name>
</gene>
<reference evidence="7" key="1">
    <citation type="submission" date="2021-01" db="EMBL/GenBank/DDBJ databases">
        <authorList>
            <person name="Corre E."/>
            <person name="Pelletier E."/>
            <person name="Niang G."/>
            <person name="Scheremetjew M."/>
            <person name="Finn R."/>
            <person name="Kale V."/>
            <person name="Holt S."/>
            <person name="Cochrane G."/>
            <person name="Meng A."/>
            <person name="Brown T."/>
            <person name="Cohen L."/>
        </authorList>
    </citation>
    <scope>NUCLEOTIDE SEQUENCE</scope>
    <source>
        <strain evidence="7">CCMP147</strain>
    </source>
</reference>
<keyword evidence="3" id="KW-0539">Nucleus</keyword>
<feature type="domain" description="HSF-type DNA-binding" evidence="6">
    <location>
        <begin position="112"/>
        <end position="210"/>
    </location>
</feature>
<feature type="region of interest" description="Disordered" evidence="5">
    <location>
        <begin position="15"/>
        <end position="101"/>
    </location>
</feature>
<dbReference type="SUPFAM" id="SSF46785">
    <property type="entry name" value="Winged helix' DNA-binding domain"/>
    <property type="match status" value="1"/>
</dbReference>
<evidence type="ECO:0000256" key="2">
    <source>
        <dbReference type="ARBA" id="ARBA00023125"/>
    </source>
</evidence>
<sequence length="737" mass="80023">MCCTRGVTRKRLVVLPKQRLEDKGSAQPGRPEAEESRKQQRQLQKADPSRRIRRPQKPGLTANKNERIFVKHNYHDHANDSDPEDEDTAPPPRVASGGGKGAVTSSLYCAASDISFPLKLHHLLDRSEEDGLGHVASWAPHGRAFLIHQPKEFVDKILPNYFRQSKLTSFQRQLNLYGFQRVTRGPDSKAYYHELFLRGKPLLTKKMVRVRIKGTKYKAASSPDSEPDFYKMPPMATTGGKAVVATGGGSGPASSSLGPAEKKANHHKNDASAVIPSSPHRKRDISFKIAASPASLLKSTGGSSSIKCLPWNKDASIASAAKRAAFSTPRDNGASKCSRWNKEVPIAPAAKPAAPLDAARSSSCSNGRNEGEASSLLAKNPLPPPLKVISVPSGQKSISRGHANENRIIRNAESGSSAAASVRWLSPAPAMLVSPDDSPRGSLSYEDASAYFPAPPPLRRSEPPQHANVFQRDFSPPLVDHHRHFDAFNPPLGFGRFIHAPVPCELASVCHYDSPVRSTMEKKFPDQQWLGGRDFPMSPLPVSSQANVRLSSAVSENPPNSNSSTTSSSSCGGEQWSGSAATLTSESSWMDDQDQAKVNKEEDRDEAIIERIADEIFGPPVPEPTTQKQGSPQELPLPPSSIAPLPLRRCERRGKCAEELVEVEMKEETEVADADALLLSFARDWVPPEQADSLSRVSSSSSAIFEKSVAACLDQGCHGIEDDVDLGRLLEELADDL</sequence>